<feature type="transmembrane region" description="Helical" evidence="6">
    <location>
        <begin position="92"/>
        <end position="113"/>
    </location>
</feature>
<dbReference type="RefSeq" id="WP_091693304.1">
    <property type="nucleotide sequence ID" value="NZ_FPCG01000001.1"/>
</dbReference>
<feature type="transmembrane region" description="Helical" evidence="6">
    <location>
        <begin position="340"/>
        <end position="358"/>
    </location>
</feature>
<feature type="transmembrane region" description="Helical" evidence="6">
    <location>
        <begin position="370"/>
        <end position="388"/>
    </location>
</feature>
<keyword evidence="4 6" id="KW-1133">Transmembrane helix</keyword>
<feature type="transmembrane region" description="Helical" evidence="6">
    <location>
        <begin position="143"/>
        <end position="163"/>
    </location>
</feature>
<dbReference type="PIRSF" id="PIRSF006060">
    <property type="entry name" value="AA_transporter"/>
    <property type="match status" value="1"/>
</dbReference>
<proteinExistence type="predicted"/>
<dbReference type="Gene3D" id="1.20.1740.10">
    <property type="entry name" value="Amino acid/polyamine transporter I"/>
    <property type="match status" value="1"/>
</dbReference>
<dbReference type="AlphaFoldDB" id="A0A1I7MEN5"/>
<feature type="transmembrane region" description="Helical" evidence="6">
    <location>
        <begin position="243"/>
        <end position="263"/>
    </location>
</feature>
<keyword evidence="8" id="KW-1185">Reference proteome</keyword>
<reference evidence="7 8" key="1">
    <citation type="submission" date="2016-10" db="EMBL/GenBank/DDBJ databases">
        <authorList>
            <person name="de Groot N.N."/>
        </authorList>
    </citation>
    <scope>NUCLEOTIDE SEQUENCE [LARGE SCALE GENOMIC DNA]</scope>
    <source>
        <strain evidence="7 8">CGMCC 1.7054</strain>
    </source>
</reference>
<feature type="transmembrane region" description="Helical" evidence="6">
    <location>
        <begin position="203"/>
        <end position="223"/>
    </location>
</feature>
<evidence type="ECO:0000256" key="2">
    <source>
        <dbReference type="ARBA" id="ARBA00022475"/>
    </source>
</evidence>
<evidence type="ECO:0000256" key="6">
    <source>
        <dbReference type="SAM" id="Phobius"/>
    </source>
</evidence>
<name>A0A1I7MEN5_9MICC</name>
<feature type="transmembrane region" description="Helical" evidence="6">
    <location>
        <begin position="170"/>
        <end position="191"/>
    </location>
</feature>
<evidence type="ECO:0000256" key="3">
    <source>
        <dbReference type="ARBA" id="ARBA00022692"/>
    </source>
</evidence>
<feature type="transmembrane region" description="Helical" evidence="6">
    <location>
        <begin position="432"/>
        <end position="453"/>
    </location>
</feature>
<gene>
    <name evidence="7" type="ORF">SAMN04487966_101338</name>
</gene>
<accession>A0A1I7MEN5</accession>
<dbReference type="InterPro" id="IPR002293">
    <property type="entry name" value="AA/rel_permease1"/>
</dbReference>
<evidence type="ECO:0000256" key="4">
    <source>
        <dbReference type="ARBA" id="ARBA00022989"/>
    </source>
</evidence>
<organism evidence="7 8">
    <name type="scientific">Micrococcus terreus</name>
    <dbReference type="NCBI Taxonomy" id="574650"/>
    <lineage>
        <taxon>Bacteria</taxon>
        <taxon>Bacillati</taxon>
        <taxon>Actinomycetota</taxon>
        <taxon>Actinomycetes</taxon>
        <taxon>Micrococcales</taxon>
        <taxon>Micrococcaceae</taxon>
        <taxon>Micrococcus</taxon>
    </lineage>
</organism>
<dbReference type="STRING" id="574650.SAMN04487966_101338"/>
<comment type="subcellular location">
    <subcellularLocation>
        <location evidence="1">Cell membrane</location>
        <topology evidence="1">Multi-pass membrane protein</topology>
    </subcellularLocation>
</comment>
<dbReference type="Pfam" id="PF13520">
    <property type="entry name" value="AA_permease_2"/>
    <property type="match status" value="1"/>
</dbReference>
<sequence>MSTAPGGTGHAPELKKTLNELDGYAIGFGAMIGFGWVVLTGGWLEGAGTLGAVIALATGGLIMMVVSFVYAELTSAIPKVGGEHQYLMRSMGARWAFIGSWGITGGYITIVAFEAVALPRTVEYVFPQISEQKMYTIFGSDVALWWALIGAAAAVIVTVINYVGVKVAGIVQTFVVIFLVLVGLMLVFGSFSNGSVENMEPFFTNATGLFTVLIVVPFLFVGFDVIPQSAEELRMEPRRIGRLIVISVAMATVWYIMTALTTASSMPLNELLASNLATADAMGALYNSTFMANLLIAGGAAGIITSWIAMLIGASRLMYALAQSGMLPRWFAQLHPKYRTPSNAVLFIGGLSVLAPFLGEDALGWLVDSGSPSIVLTYMLVCVVFLILRRREPEMARPFRSGGPTLGKVIGIAGVVLTLGLLSLYIPGMPASIHPVSYLLCGLWWLLGIVFLFRIPRGIEPGEDAEERLHAALAGRRRES</sequence>
<feature type="transmembrane region" description="Helical" evidence="6">
    <location>
        <begin position="50"/>
        <end position="71"/>
    </location>
</feature>
<feature type="transmembrane region" description="Helical" evidence="6">
    <location>
        <begin position="24"/>
        <end position="44"/>
    </location>
</feature>
<feature type="transmembrane region" description="Helical" evidence="6">
    <location>
        <begin position="294"/>
        <end position="319"/>
    </location>
</feature>
<dbReference type="OrthoDB" id="138827at2"/>
<dbReference type="InterPro" id="IPR050367">
    <property type="entry name" value="APC_superfamily"/>
</dbReference>
<evidence type="ECO:0000256" key="5">
    <source>
        <dbReference type="ARBA" id="ARBA00023136"/>
    </source>
</evidence>
<evidence type="ECO:0000313" key="7">
    <source>
        <dbReference type="EMBL" id="SFV20376.1"/>
    </source>
</evidence>
<keyword evidence="2" id="KW-1003">Cell membrane</keyword>
<feature type="transmembrane region" description="Helical" evidence="6">
    <location>
        <begin position="409"/>
        <end position="426"/>
    </location>
</feature>
<dbReference type="PANTHER" id="PTHR42770:SF7">
    <property type="entry name" value="MEMBRANE PROTEIN"/>
    <property type="match status" value="1"/>
</dbReference>
<dbReference type="GO" id="GO:0022857">
    <property type="term" value="F:transmembrane transporter activity"/>
    <property type="evidence" value="ECO:0007669"/>
    <property type="project" value="InterPro"/>
</dbReference>
<keyword evidence="3 6" id="KW-0812">Transmembrane</keyword>
<evidence type="ECO:0000256" key="1">
    <source>
        <dbReference type="ARBA" id="ARBA00004651"/>
    </source>
</evidence>
<evidence type="ECO:0000313" key="8">
    <source>
        <dbReference type="Proteomes" id="UP000198881"/>
    </source>
</evidence>
<dbReference type="PANTHER" id="PTHR42770">
    <property type="entry name" value="AMINO ACID TRANSPORTER-RELATED"/>
    <property type="match status" value="1"/>
</dbReference>
<protein>
    <submittedName>
        <fullName evidence="7">Amino acid transporter</fullName>
    </submittedName>
</protein>
<dbReference type="EMBL" id="FPCG01000001">
    <property type="protein sequence ID" value="SFV20376.1"/>
    <property type="molecule type" value="Genomic_DNA"/>
</dbReference>
<keyword evidence="5 6" id="KW-0472">Membrane</keyword>
<dbReference type="Proteomes" id="UP000198881">
    <property type="component" value="Unassembled WGS sequence"/>
</dbReference>
<dbReference type="GO" id="GO:0005886">
    <property type="term" value="C:plasma membrane"/>
    <property type="evidence" value="ECO:0007669"/>
    <property type="project" value="UniProtKB-SubCell"/>
</dbReference>